<accession>A0AA41L449</accession>
<name>A0AA41L449_9BURK</name>
<comment type="caution">
    <text evidence="1">The sequence shown here is derived from an EMBL/GenBank/DDBJ whole genome shotgun (WGS) entry which is preliminary data.</text>
</comment>
<evidence type="ECO:0000313" key="3">
    <source>
        <dbReference type="Proteomes" id="UP001155901"/>
    </source>
</evidence>
<organism evidence="1 3">
    <name type="scientific">Duganella violaceipulchra</name>
    <dbReference type="NCBI Taxonomy" id="2849652"/>
    <lineage>
        <taxon>Bacteria</taxon>
        <taxon>Pseudomonadati</taxon>
        <taxon>Pseudomonadota</taxon>
        <taxon>Betaproteobacteria</taxon>
        <taxon>Burkholderiales</taxon>
        <taxon>Oxalobacteraceae</taxon>
        <taxon>Telluria group</taxon>
        <taxon>Duganella</taxon>
    </lineage>
</organism>
<proteinExistence type="predicted"/>
<keyword evidence="4" id="KW-1185">Reference proteome</keyword>
<dbReference type="EMBL" id="JAHTGR010000003">
    <property type="protein sequence ID" value="MBV6320547.1"/>
    <property type="molecule type" value="Genomic_DNA"/>
</dbReference>
<evidence type="ECO:0000313" key="4">
    <source>
        <dbReference type="Proteomes" id="UP001162889"/>
    </source>
</evidence>
<dbReference type="RefSeq" id="WP_217941299.1">
    <property type="nucleotide sequence ID" value="NZ_JAHTGR010000003.1"/>
</dbReference>
<gene>
    <name evidence="1" type="ORF">KVP70_06330</name>
    <name evidence="2" type="ORF">L1274_002453</name>
</gene>
<dbReference type="AlphaFoldDB" id="A0AA41L449"/>
<dbReference type="Proteomes" id="UP001155901">
    <property type="component" value="Unassembled WGS sequence"/>
</dbReference>
<sequence>MKSPYLEICRLLASSGYSLRDISEFLDFSMRQSPNGTVREIEAMRHEINHWISNTDFDEPRDYSHSEFNETAQKVERLLIYDVGMPKSVAIEILSHELILRYPGLLLPPEGRKGFLAWIRRVASIVPEKELLHIATNIRNRSVHDLPTDWRLK</sequence>
<dbReference type="Proteomes" id="UP001162889">
    <property type="component" value="Unassembled WGS sequence"/>
</dbReference>
<reference evidence="2" key="2">
    <citation type="submission" date="2022-03" db="EMBL/GenBank/DDBJ databases">
        <title>Genome Encyclopedia of Bacteria and Archaea VI: Functional Genomics of Type Strains.</title>
        <authorList>
            <person name="Whitman W."/>
        </authorList>
    </citation>
    <scope>NUCLEOTIDE SEQUENCE</scope>
    <source>
        <strain evidence="2">HSC-15S17</strain>
    </source>
</reference>
<evidence type="ECO:0000313" key="1">
    <source>
        <dbReference type="EMBL" id="MBV6320547.1"/>
    </source>
</evidence>
<evidence type="ECO:0000313" key="2">
    <source>
        <dbReference type="EMBL" id="MCP2008745.1"/>
    </source>
</evidence>
<protein>
    <submittedName>
        <fullName evidence="1">Uncharacterized protein</fullName>
    </submittedName>
</protein>
<dbReference type="EMBL" id="JALJZU010000004">
    <property type="protein sequence ID" value="MCP2008745.1"/>
    <property type="molecule type" value="Genomic_DNA"/>
</dbReference>
<reference evidence="1" key="1">
    <citation type="submission" date="2021-07" db="EMBL/GenBank/DDBJ databases">
        <title>Characterization of violacein-producing bacteria and related species.</title>
        <authorList>
            <person name="Wilson H.S."/>
            <person name="De Leon M.E."/>
        </authorList>
    </citation>
    <scope>NUCLEOTIDE SEQUENCE</scope>
    <source>
        <strain evidence="1">HSC-15S17</strain>
    </source>
</reference>